<dbReference type="RefSeq" id="WP_015827168.1">
    <property type="nucleotide sequence ID" value="NC_012982.1"/>
</dbReference>
<name>C6XIS3_HIRBI</name>
<evidence type="ECO:0000256" key="1">
    <source>
        <dbReference type="ARBA" id="ARBA00005369"/>
    </source>
</evidence>
<dbReference type="GO" id="GO:0004719">
    <property type="term" value="F:protein-L-isoaspartate (D-aspartate) O-methyltransferase activity"/>
    <property type="evidence" value="ECO:0007669"/>
    <property type="project" value="InterPro"/>
</dbReference>
<dbReference type="GO" id="GO:0032259">
    <property type="term" value="P:methylation"/>
    <property type="evidence" value="ECO:0007669"/>
    <property type="project" value="UniProtKB-KW"/>
</dbReference>
<dbReference type="OrthoDB" id="9798496at2"/>
<dbReference type="EMBL" id="CP001678">
    <property type="protein sequence ID" value="ACT59018.1"/>
    <property type="molecule type" value="Genomic_DNA"/>
</dbReference>
<dbReference type="HOGENOM" id="CLU_055432_2_1_5"/>
<keyword evidence="4" id="KW-0808">Transferase</keyword>
<reference evidence="5" key="1">
    <citation type="journal article" date="2011" name="J. Bacteriol.">
        <title>Genome sequences of eight morphologically diverse alphaproteobacteria.</title>
        <authorList>
            <consortium name="US DOE Joint Genome Institute"/>
            <person name="Brown P.J."/>
            <person name="Kysela D.T."/>
            <person name="Buechlein A."/>
            <person name="Hemmerich C."/>
            <person name="Brun Y.V."/>
        </authorList>
    </citation>
    <scope>NUCLEOTIDE SEQUENCE [LARGE SCALE GENOMIC DNA]</scope>
    <source>
        <strain evidence="5">ATCC 49814 / DSM 5838 / IFAM 1418</strain>
    </source>
</reference>
<dbReference type="KEGG" id="hba:Hbal_1326"/>
<accession>C6XIS3</accession>
<dbReference type="PANTHER" id="PTHR11579">
    <property type="entry name" value="PROTEIN-L-ISOASPARTATE O-METHYLTRANSFERASE"/>
    <property type="match status" value="1"/>
</dbReference>
<protein>
    <recommendedName>
        <fullName evidence="2">Protein-L-isoaspartate O-methyltransferase</fullName>
    </recommendedName>
    <alternativeName>
        <fullName evidence="3">Protein L-isoaspartyl methyltransferase</fullName>
    </alternativeName>
</protein>
<evidence type="ECO:0000313" key="5">
    <source>
        <dbReference type="Proteomes" id="UP000002745"/>
    </source>
</evidence>
<keyword evidence="4" id="KW-0489">Methyltransferase</keyword>
<dbReference type="STRING" id="582402.Hbal_1326"/>
<dbReference type="eggNOG" id="COG2518">
    <property type="taxonomic scope" value="Bacteria"/>
</dbReference>
<evidence type="ECO:0000313" key="4">
    <source>
        <dbReference type="EMBL" id="ACT59018.1"/>
    </source>
</evidence>
<dbReference type="Gene3D" id="3.40.50.150">
    <property type="entry name" value="Vaccinia Virus protein VP39"/>
    <property type="match status" value="1"/>
</dbReference>
<dbReference type="InterPro" id="IPR000682">
    <property type="entry name" value="PCMT"/>
</dbReference>
<proteinExistence type="inferred from homology"/>
<dbReference type="Pfam" id="PF01135">
    <property type="entry name" value="PCMT"/>
    <property type="match status" value="1"/>
</dbReference>
<dbReference type="CDD" id="cd02440">
    <property type="entry name" value="AdoMet_MTases"/>
    <property type="match status" value="1"/>
</dbReference>
<dbReference type="AlphaFoldDB" id="C6XIS3"/>
<dbReference type="InterPro" id="IPR029063">
    <property type="entry name" value="SAM-dependent_MTases_sf"/>
</dbReference>
<keyword evidence="5" id="KW-1185">Reference proteome</keyword>
<dbReference type="SUPFAM" id="SSF53335">
    <property type="entry name" value="S-adenosyl-L-methionine-dependent methyltransferases"/>
    <property type="match status" value="1"/>
</dbReference>
<organism evidence="4 5">
    <name type="scientific">Hirschia baltica (strain ATCC 49814 / DSM 5838 / IFAM 1418)</name>
    <dbReference type="NCBI Taxonomy" id="582402"/>
    <lineage>
        <taxon>Bacteria</taxon>
        <taxon>Pseudomonadati</taxon>
        <taxon>Pseudomonadota</taxon>
        <taxon>Alphaproteobacteria</taxon>
        <taxon>Hyphomonadales</taxon>
        <taxon>Hyphomonadaceae</taxon>
        <taxon>Hirschia</taxon>
    </lineage>
</organism>
<dbReference type="GO" id="GO:0005737">
    <property type="term" value="C:cytoplasm"/>
    <property type="evidence" value="ECO:0007669"/>
    <property type="project" value="TreeGrafter"/>
</dbReference>
<evidence type="ECO:0000256" key="3">
    <source>
        <dbReference type="ARBA" id="ARBA00030757"/>
    </source>
</evidence>
<dbReference type="Proteomes" id="UP000002745">
    <property type="component" value="Chromosome"/>
</dbReference>
<dbReference type="PANTHER" id="PTHR11579:SF18">
    <property type="entry name" value="PROTEIN-L-ISOASPARTATE O-METHYLTRANSFERASE"/>
    <property type="match status" value="1"/>
</dbReference>
<comment type="similarity">
    <text evidence="1">Belongs to the methyltransferase superfamily. L-isoaspartyl/D-aspartyl protein methyltransferase family.</text>
</comment>
<evidence type="ECO:0000256" key="2">
    <source>
        <dbReference type="ARBA" id="ARBA00013346"/>
    </source>
</evidence>
<gene>
    <name evidence="4" type="ordered locus">Hbal_1326</name>
</gene>
<sequence>MNDAVARETMIDTQVRPNDVTDRRIHAALQNVPREVFLPKSRHSLAYAEFEHETSQGRYMWRARDFAKLVEAAKIQADDEVLDVASGSGYSAAILAKLAAAVVGVETDEALAEAASARLDSLDIDNADVVAGDISKGLASQGPFDVIFVNGSVEVIPQEWKDQLKQNGRLAVIVREGKLSQARIYTRSGDSFACRSVFDAAPPALPGFEKAESFVF</sequence>